<gene>
    <name evidence="3" type="ORF">Mrose_03264</name>
</gene>
<evidence type="ECO:0000256" key="2">
    <source>
        <dbReference type="SAM" id="SignalP"/>
    </source>
</evidence>
<dbReference type="GO" id="GO:0046872">
    <property type="term" value="F:metal ion binding"/>
    <property type="evidence" value="ECO:0007669"/>
    <property type="project" value="InterPro"/>
</dbReference>
<proteinExistence type="inferred from homology"/>
<feature type="chain" id="PRO_5017373232" description="Lipoprotein" evidence="2">
    <location>
        <begin position="26"/>
        <end position="157"/>
    </location>
</feature>
<dbReference type="InterPro" id="IPR036423">
    <property type="entry name" value="SOD-like_Cu/Zn_dom_sf"/>
</dbReference>
<evidence type="ECO:0000313" key="3">
    <source>
        <dbReference type="EMBL" id="RIH82807.1"/>
    </source>
</evidence>
<feature type="signal peptide" evidence="2">
    <location>
        <begin position="1"/>
        <end position="25"/>
    </location>
</feature>
<keyword evidence="4" id="KW-1185">Reference proteome</keyword>
<evidence type="ECO:0008006" key="5">
    <source>
        <dbReference type="Google" id="ProtNLM"/>
    </source>
</evidence>
<organism evidence="3 4">
    <name type="scientific">Calidithermus roseus</name>
    <dbReference type="NCBI Taxonomy" id="1644118"/>
    <lineage>
        <taxon>Bacteria</taxon>
        <taxon>Thermotogati</taxon>
        <taxon>Deinococcota</taxon>
        <taxon>Deinococci</taxon>
        <taxon>Thermales</taxon>
        <taxon>Thermaceae</taxon>
        <taxon>Calidithermus</taxon>
    </lineage>
</organism>
<dbReference type="PROSITE" id="PS51257">
    <property type="entry name" value="PROKAR_LIPOPROTEIN"/>
    <property type="match status" value="1"/>
</dbReference>
<dbReference type="GO" id="GO:0006801">
    <property type="term" value="P:superoxide metabolic process"/>
    <property type="evidence" value="ECO:0007669"/>
    <property type="project" value="InterPro"/>
</dbReference>
<comment type="caution">
    <text evidence="3">The sequence shown here is derived from an EMBL/GenBank/DDBJ whole genome shotgun (WGS) entry which is preliminary data.</text>
</comment>
<sequence>MPVEMFRNLTLVLLVLLVACMPAPKAPEPPPAPQVVGEPKVIALRPFGLLADNRPSTVAGLATLTSYSNGQTLLELSLANLPPNLSYAANLRLGTCSNLGQVALNLGSVFADGRGVGKGSTRVPTSQIPTERATVVVYQRDVTDPKGIGGAIACGEL</sequence>
<dbReference type="SUPFAM" id="SSF49329">
    <property type="entry name" value="Cu,Zn superoxide dismutase-like"/>
    <property type="match status" value="1"/>
</dbReference>
<reference evidence="3 4" key="1">
    <citation type="submission" date="2018-08" db="EMBL/GenBank/DDBJ databases">
        <title>Meiothermus roseus NBRC 110900 genome sequencing project.</title>
        <authorList>
            <person name="Da Costa M.S."/>
            <person name="Albuquerque L."/>
            <person name="Raposo P."/>
            <person name="Froufe H.J.C."/>
            <person name="Barroso C.S."/>
            <person name="Egas C."/>
        </authorList>
    </citation>
    <scope>NUCLEOTIDE SEQUENCE [LARGE SCALE GENOMIC DNA]</scope>
    <source>
        <strain evidence="3 4">NBRC 110900</strain>
    </source>
</reference>
<name>A0A399EDV2_9DEIN</name>
<dbReference type="Proteomes" id="UP000265341">
    <property type="component" value="Unassembled WGS sequence"/>
</dbReference>
<comment type="similarity">
    <text evidence="1">Belongs to the Cu-Zn superoxide dismutase family.</text>
</comment>
<dbReference type="EMBL" id="QWLA01000093">
    <property type="protein sequence ID" value="RIH82807.1"/>
    <property type="molecule type" value="Genomic_DNA"/>
</dbReference>
<accession>A0A399EDV2</accession>
<evidence type="ECO:0000256" key="1">
    <source>
        <dbReference type="ARBA" id="ARBA00010457"/>
    </source>
</evidence>
<evidence type="ECO:0000313" key="4">
    <source>
        <dbReference type="Proteomes" id="UP000265341"/>
    </source>
</evidence>
<dbReference type="AlphaFoldDB" id="A0A399EDV2"/>
<keyword evidence="2" id="KW-0732">Signal</keyword>
<protein>
    <recommendedName>
        <fullName evidence="5">Lipoprotein</fullName>
    </recommendedName>
</protein>